<proteinExistence type="inferred from homology"/>
<organism evidence="9">
    <name type="scientific">Selaginella moellendorffii</name>
    <name type="common">Spikemoss</name>
    <dbReference type="NCBI Taxonomy" id="88036"/>
    <lineage>
        <taxon>Eukaryota</taxon>
        <taxon>Viridiplantae</taxon>
        <taxon>Streptophyta</taxon>
        <taxon>Embryophyta</taxon>
        <taxon>Tracheophyta</taxon>
        <taxon>Lycopodiopsida</taxon>
        <taxon>Selaginellales</taxon>
        <taxon>Selaginellaceae</taxon>
        <taxon>Selaginella</taxon>
    </lineage>
</organism>
<evidence type="ECO:0000313" key="9">
    <source>
        <dbReference type="Proteomes" id="UP000001514"/>
    </source>
</evidence>
<feature type="binding site" evidence="4">
    <location>
        <begin position="248"/>
        <end position="252"/>
    </location>
    <ligand>
        <name>FAD</name>
        <dbReference type="ChEBI" id="CHEBI:57692"/>
    </ligand>
</feature>
<evidence type="ECO:0000256" key="4">
    <source>
        <dbReference type="PIRSR" id="PIRSR602081-1"/>
    </source>
</evidence>
<evidence type="ECO:0000313" key="8">
    <source>
        <dbReference type="EMBL" id="EFJ19522.1"/>
    </source>
</evidence>
<gene>
    <name evidence="8" type="ORF">SELMODRAFT_233387</name>
</gene>
<dbReference type="Pfam" id="PF00875">
    <property type="entry name" value="DNA_photolyase"/>
    <property type="match status" value="1"/>
</dbReference>
<comment type="cofactor">
    <cofactor evidence="4">
        <name>FAD</name>
        <dbReference type="ChEBI" id="CHEBI:57692"/>
    </cofactor>
    <text evidence="4">Binds 1 FAD per subunit.</text>
</comment>
<dbReference type="GO" id="GO:0032922">
    <property type="term" value="P:circadian regulation of gene expression"/>
    <property type="evidence" value="ECO:0000318"/>
    <property type="project" value="GO_Central"/>
</dbReference>
<dbReference type="SUPFAM" id="SSF48173">
    <property type="entry name" value="Cryptochrome/photolyase FAD-binding domain"/>
    <property type="match status" value="1"/>
</dbReference>
<evidence type="ECO:0000256" key="1">
    <source>
        <dbReference type="ARBA" id="ARBA00005862"/>
    </source>
</evidence>
<feature type="binding site" evidence="4">
    <location>
        <begin position="289"/>
        <end position="296"/>
    </location>
    <ligand>
        <name>FAD</name>
        <dbReference type="ChEBI" id="CHEBI:57692"/>
    </ligand>
</feature>
<feature type="site" description="Electron transfer via tryptophanyl radical" evidence="5">
    <location>
        <position position="397"/>
    </location>
</feature>
<keyword evidence="2 4" id="KW-0285">Flavoprotein</keyword>
<dbReference type="STRING" id="88036.D8S8F7"/>
<evidence type="ECO:0000259" key="7">
    <source>
        <dbReference type="PROSITE" id="PS51645"/>
    </source>
</evidence>
<sequence length="527" mass="59901">MALLWFRKGLRLHDNPSLEAACHGSRNVYPVFVLDPWFLAPDPRASSPGSARVGINRIQFLLESLQDLDRNLSSRGSKLLLVHGNPIQVIPELLDKWRIRKLCFEFDTEPYALDRDAKIKEHAKDKGIELHCPVSHTIFNPDLLIAKNGGKAPLTFQSFCKNLVPATKPIGNGPSAIPPTGDLHGIKVVPVPTLEELGYADFHEDFSPFRGGETVALTRLEDSLANEKWVCEFEKPKGDPTAFIKPATTVLSPYLKFGCLSSRLVYSRVKEVYSRAKSFTSPPVSLEAQLLWREFFYTAAYATANFDKMVGNPICKQIPWKDDDELLSAWRDGRTGYPWIDAAMTQLRKWGWMHHLARHAVACFLTRGDMFVYWEKGRDVFDRLLIDADWSINNGNWLWLSASAFFNQYHRIYSPITFAKKYDRQGNYIKHFLPEFIYEPWKAPAEIQRKAKCIIGKDYPTPVLDHAAASKICRERMGAAYALSKSSHGNVSREQVDELQDTLTDVPTSSTSKNKRQKQSRITDYSA</sequence>
<dbReference type="AlphaFoldDB" id="D8S8F7"/>
<dbReference type="GO" id="GO:0003677">
    <property type="term" value="F:DNA binding"/>
    <property type="evidence" value="ECO:0000318"/>
    <property type="project" value="GO_Central"/>
</dbReference>
<dbReference type="InterPro" id="IPR002081">
    <property type="entry name" value="Cryptochrome/DNA_photolyase_1"/>
</dbReference>
<feature type="region of interest" description="Disordered" evidence="6">
    <location>
        <begin position="491"/>
        <end position="527"/>
    </location>
</feature>
<dbReference type="FunCoup" id="D8S8F7">
    <property type="interactions" value="2363"/>
</dbReference>
<evidence type="ECO:0000256" key="5">
    <source>
        <dbReference type="PIRSR" id="PIRSR602081-2"/>
    </source>
</evidence>
<dbReference type="SUPFAM" id="SSF52425">
    <property type="entry name" value="Cryptochrome/photolyase, N-terminal domain"/>
    <property type="match status" value="1"/>
</dbReference>
<feature type="compositionally biased region" description="Polar residues" evidence="6">
    <location>
        <begin position="501"/>
        <end position="512"/>
    </location>
</feature>
<dbReference type="InterPro" id="IPR014729">
    <property type="entry name" value="Rossmann-like_a/b/a_fold"/>
</dbReference>
<evidence type="ECO:0000256" key="6">
    <source>
        <dbReference type="SAM" id="MobiDB-lite"/>
    </source>
</evidence>
<dbReference type="GO" id="GO:0003904">
    <property type="term" value="F:deoxyribodipyrimidine photo-lyase activity"/>
    <property type="evidence" value="ECO:0000318"/>
    <property type="project" value="GO_Central"/>
</dbReference>
<dbReference type="InterPro" id="IPR036155">
    <property type="entry name" value="Crypto/Photolyase_N_sf"/>
</dbReference>
<dbReference type="GO" id="GO:0005634">
    <property type="term" value="C:nucleus"/>
    <property type="evidence" value="ECO:0000318"/>
    <property type="project" value="GO_Central"/>
</dbReference>
<dbReference type="InParanoid" id="D8S8F7"/>
<dbReference type="GO" id="GO:0071949">
    <property type="term" value="F:FAD binding"/>
    <property type="evidence" value="ECO:0000318"/>
    <property type="project" value="GO_Central"/>
</dbReference>
<feature type="binding site" evidence="4">
    <location>
        <begin position="387"/>
        <end position="389"/>
    </location>
    <ligand>
        <name>FAD</name>
        <dbReference type="ChEBI" id="CHEBI:57692"/>
    </ligand>
</feature>
<dbReference type="HOGENOM" id="CLU_010348_3_4_1"/>
<dbReference type="Pfam" id="PF03441">
    <property type="entry name" value="FAD_binding_7"/>
    <property type="match status" value="1"/>
</dbReference>
<dbReference type="PANTHER" id="PTHR11455">
    <property type="entry name" value="CRYPTOCHROME"/>
    <property type="match status" value="1"/>
</dbReference>
<dbReference type="EMBL" id="GL377606">
    <property type="protein sequence ID" value="EFJ19522.1"/>
    <property type="molecule type" value="Genomic_DNA"/>
</dbReference>
<reference evidence="8 9" key="1">
    <citation type="journal article" date="2011" name="Science">
        <title>The Selaginella genome identifies genetic changes associated with the evolution of vascular plants.</title>
        <authorList>
            <person name="Banks J.A."/>
            <person name="Nishiyama T."/>
            <person name="Hasebe M."/>
            <person name="Bowman J.L."/>
            <person name="Gribskov M."/>
            <person name="dePamphilis C."/>
            <person name="Albert V.A."/>
            <person name="Aono N."/>
            <person name="Aoyama T."/>
            <person name="Ambrose B.A."/>
            <person name="Ashton N.W."/>
            <person name="Axtell M.J."/>
            <person name="Barker E."/>
            <person name="Barker M.S."/>
            <person name="Bennetzen J.L."/>
            <person name="Bonawitz N.D."/>
            <person name="Chapple C."/>
            <person name="Cheng C."/>
            <person name="Correa L.G."/>
            <person name="Dacre M."/>
            <person name="DeBarry J."/>
            <person name="Dreyer I."/>
            <person name="Elias M."/>
            <person name="Engstrom E.M."/>
            <person name="Estelle M."/>
            <person name="Feng L."/>
            <person name="Finet C."/>
            <person name="Floyd S.K."/>
            <person name="Frommer W.B."/>
            <person name="Fujita T."/>
            <person name="Gramzow L."/>
            <person name="Gutensohn M."/>
            <person name="Harholt J."/>
            <person name="Hattori M."/>
            <person name="Heyl A."/>
            <person name="Hirai T."/>
            <person name="Hiwatashi Y."/>
            <person name="Ishikawa M."/>
            <person name="Iwata M."/>
            <person name="Karol K.G."/>
            <person name="Koehler B."/>
            <person name="Kolukisaoglu U."/>
            <person name="Kubo M."/>
            <person name="Kurata T."/>
            <person name="Lalonde S."/>
            <person name="Li K."/>
            <person name="Li Y."/>
            <person name="Litt A."/>
            <person name="Lyons E."/>
            <person name="Manning G."/>
            <person name="Maruyama T."/>
            <person name="Michael T.P."/>
            <person name="Mikami K."/>
            <person name="Miyazaki S."/>
            <person name="Morinaga S."/>
            <person name="Murata T."/>
            <person name="Mueller-Roeber B."/>
            <person name="Nelson D.R."/>
            <person name="Obara M."/>
            <person name="Oguri Y."/>
            <person name="Olmstead R.G."/>
            <person name="Onodera N."/>
            <person name="Petersen B.L."/>
            <person name="Pils B."/>
            <person name="Prigge M."/>
            <person name="Rensing S.A."/>
            <person name="Riano-Pachon D.M."/>
            <person name="Roberts A.W."/>
            <person name="Sato Y."/>
            <person name="Scheller H.V."/>
            <person name="Schulz B."/>
            <person name="Schulz C."/>
            <person name="Shakirov E.V."/>
            <person name="Shibagaki N."/>
            <person name="Shinohara N."/>
            <person name="Shippen D.E."/>
            <person name="Soerensen I."/>
            <person name="Sotooka R."/>
            <person name="Sugimoto N."/>
            <person name="Sugita M."/>
            <person name="Sumikawa N."/>
            <person name="Tanurdzic M."/>
            <person name="Theissen G."/>
            <person name="Ulvskov P."/>
            <person name="Wakazuki S."/>
            <person name="Weng J.K."/>
            <person name="Willats W.W."/>
            <person name="Wipf D."/>
            <person name="Wolf P.G."/>
            <person name="Yang L."/>
            <person name="Zimmer A.D."/>
            <person name="Zhu Q."/>
            <person name="Mitros T."/>
            <person name="Hellsten U."/>
            <person name="Loque D."/>
            <person name="Otillar R."/>
            <person name="Salamov A."/>
            <person name="Schmutz J."/>
            <person name="Shapiro H."/>
            <person name="Lindquist E."/>
            <person name="Lucas S."/>
            <person name="Rokhsar D."/>
            <person name="Grigoriev I.V."/>
        </authorList>
    </citation>
    <scope>NUCLEOTIDE SEQUENCE [LARGE SCALE GENOMIC DNA]</scope>
</reference>
<dbReference type="GO" id="GO:0043153">
    <property type="term" value="P:entrainment of circadian clock by photoperiod"/>
    <property type="evidence" value="ECO:0000318"/>
    <property type="project" value="GO_Central"/>
</dbReference>
<feature type="domain" description="Photolyase/cryptochrome alpha/beta" evidence="7">
    <location>
        <begin position="1"/>
        <end position="138"/>
    </location>
</feature>
<feature type="site" description="Electron transfer via tryptophanyl radical" evidence="5">
    <location>
        <position position="320"/>
    </location>
</feature>
<evidence type="ECO:0000256" key="2">
    <source>
        <dbReference type="ARBA" id="ARBA00022630"/>
    </source>
</evidence>
<accession>D8S8F7</accession>
<protein>
    <recommendedName>
        <fullName evidence="7">Photolyase/cryptochrome alpha/beta domain-containing protein</fullName>
    </recommendedName>
</protein>
<dbReference type="Gene3D" id="3.40.50.620">
    <property type="entry name" value="HUPs"/>
    <property type="match status" value="1"/>
</dbReference>
<dbReference type="PANTHER" id="PTHR11455:SF9">
    <property type="entry name" value="CRYPTOCHROME CIRCADIAN CLOCK 5 ISOFORM X1"/>
    <property type="match status" value="1"/>
</dbReference>
<dbReference type="OMA" id="YTVFTPY"/>
<dbReference type="GO" id="GO:0005737">
    <property type="term" value="C:cytoplasm"/>
    <property type="evidence" value="ECO:0000318"/>
    <property type="project" value="GO_Central"/>
</dbReference>
<name>D8S8F7_SELML</name>
<dbReference type="GO" id="GO:0006139">
    <property type="term" value="P:nucleobase-containing compound metabolic process"/>
    <property type="evidence" value="ECO:0007669"/>
    <property type="project" value="UniProtKB-ARBA"/>
</dbReference>
<dbReference type="KEGG" id="smo:SELMODRAFT_233387"/>
<dbReference type="InterPro" id="IPR006050">
    <property type="entry name" value="DNA_photolyase_N"/>
</dbReference>
<dbReference type="Gene3D" id="1.10.579.10">
    <property type="entry name" value="DNA Cyclobutane Dipyrimidine Photolyase, subunit A, domain 3"/>
    <property type="match status" value="1"/>
</dbReference>
<keyword evidence="9" id="KW-1185">Reference proteome</keyword>
<evidence type="ECO:0000256" key="3">
    <source>
        <dbReference type="ARBA" id="ARBA00022827"/>
    </source>
</evidence>
<feature type="site" description="Electron transfer via tryptophanyl radical" evidence="5">
    <location>
        <position position="374"/>
    </location>
</feature>
<dbReference type="eggNOG" id="KOG0133">
    <property type="taxonomic scope" value="Eukaryota"/>
</dbReference>
<dbReference type="PROSITE" id="PS51645">
    <property type="entry name" value="PHR_CRY_ALPHA_BETA"/>
    <property type="match status" value="1"/>
</dbReference>
<dbReference type="Gramene" id="EFJ19522">
    <property type="protein sequence ID" value="EFJ19522"/>
    <property type="gene ID" value="SELMODRAFT_233387"/>
</dbReference>
<dbReference type="InterPro" id="IPR005101">
    <property type="entry name" value="Cryptochr/Photolyase_FAD-bd"/>
</dbReference>
<dbReference type="Proteomes" id="UP000001514">
    <property type="component" value="Unassembled WGS sequence"/>
</dbReference>
<comment type="similarity">
    <text evidence="1">Belongs to the DNA photolyase class-1 family.</text>
</comment>
<keyword evidence="3 4" id="KW-0274">FAD</keyword>
<dbReference type="Gene3D" id="1.25.40.80">
    <property type="match status" value="1"/>
</dbReference>
<dbReference type="InterPro" id="IPR036134">
    <property type="entry name" value="Crypto/Photolyase_FAD-like_sf"/>
</dbReference>